<dbReference type="Pfam" id="PF01557">
    <property type="entry name" value="FAA_hydrolase"/>
    <property type="match status" value="1"/>
</dbReference>
<name>A0A286GR55_9ACTN</name>
<dbReference type="AlphaFoldDB" id="A0A286GR55"/>
<protein>
    <submittedName>
        <fullName evidence="4">2-keto-4-pentenoate hydratase/2-oxohepta-3-ene-1,7-dioic acid hydratase (Catechol pathway)</fullName>
    </submittedName>
</protein>
<dbReference type="PANTHER" id="PTHR42796">
    <property type="entry name" value="FUMARYLACETOACETATE HYDROLASE DOMAIN-CONTAINING PROTEIN 2A-RELATED"/>
    <property type="match status" value="1"/>
</dbReference>
<dbReference type="GO" id="GO:0046872">
    <property type="term" value="F:metal ion binding"/>
    <property type="evidence" value="ECO:0007669"/>
    <property type="project" value="UniProtKB-KW"/>
</dbReference>
<dbReference type="InterPro" id="IPR051121">
    <property type="entry name" value="FAH"/>
</dbReference>
<dbReference type="Proteomes" id="UP000219482">
    <property type="component" value="Unassembled WGS sequence"/>
</dbReference>
<comment type="similarity">
    <text evidence="1">Belongs to the FAH family.</text>
</comment>
<evidence type="ECO:0000256" key="1">
    <source>
        <dbReference type="ARBA" id="ARBA00010211"/>
    </source>
</evidence>
<organism evidence="4 5">
    <name type="scientific">Blastococcus haudaquaticus</name>
    <dbReference type="NCBI Taxonomy" id="1938745"/>
    <lineage>
        <taxon>Bacteria</taxon>
        <taxon>Bacillati</taxon>
        <taxon>Actinomycetota</taxon>
        <taxon>Actinomycetes</taxon>
        <taxon>Geodermatophilales</taxon>
        <taxon>Geodermatophilaceae</taxon>
        <taxon>Blastococcus</taxon>
    </lineage>
</organism>
<dbReference type="GO" id="GO:0044281">
    <property type="term" value="P:small molecule metabolic process"/>
    <property type="evidence" value="ECO:0007669"/>
    <property type="project" value="UniProtKB-ARBA"/>
</dbReference>
<keyword evidence="2" id="KW-0479">Metal-binding</keyword>
<keyword evidence="5" id="KW-1185">Reference proteome</keyword>
<reference evidence="5" key="1">
    <citation type="submission" date="2017-09" db="EMBL/GenBank/DDBJ databases">
        <authorList>
            <person name="Varghese N."/>
            <person name="Submissions S."/>
        </authorList>
    </citation>
    <scope>NUCLEOTIDE SEQUENCE [LARGE SCALE GENOMIC DNA]</scope>
    <source>
        <strain evidence="5">DSM 44270</strain>
    </source>
</reference>
<gene>
    <name evidence="4" type="ORF">SAMN06272739_1700</name>
</gene>
<dbReference type="EMBL" id="OCNK01000002">
    <property type="protein sequence ID" value="SOD98035.1"/>
    <property type="molecule type" value="Genomic_DNA"/>
</dbReference>
<evidence type="ECO:0000313" key="4">
    <source>
        <dbReference type="EMBL" id="SOD98035.1"/>
    </source>
</evidence>
<evidence type="ECO:0000259" key="3">
    <source>
        <dbReference type="Pfam" id="PF01557"/>
    </source>
</evidence>
<dbReference type="InterPro" id="IPR011234">
    <property type="entry name" value="Fumarylacetoacetase-like_C"/>
</dbReference>
<evidence type="ECO:0000313" key="5">
    <source>
        <dbReference type="Proteomes" id="UP000219482"/>
    </source>
</evidence>
<proteinExistence type="inferred from homology"/>
<dbReference type="Gene3D" id="3.90.850.10">
    <property type="entry name" value="Fumarylacetoacetase-like, C-terminal domain"/>
    <property type="match status" value="1"/>
</dbReference>
<dbReference type="RefSeq" id="WP_200814622.1">
    <property type="nucleotide sequence ID" value="NZ_OCNK01000002.1"/>
</dbReference>
<dbReference type="InterPro" id="IPR036663">
    <property type="entry name" value="Fumarylacetoacetase_C_sf"/>
</dbReference>
<dbReference type="SUPFAM" id="SSF56529">
    <property type="entry name" value="FAH"/>
    <property type="match status" value="1"/>
</dbReference>
<evidence type="ECO:0000256" key="2">
    <source>
        <dbReference type="ARBA" id="ARBA00022723"/>
    </source>
</evidence>
<dbReference type="GO" id="GO:0003824">
    <property type="term" value="F:catalytic activity"/>
    <property type="evidence" value="ECO:0007669"/>
    <property type="project" value="InterPro"/>
</dbReference>
<feature type="domain" description="Fumarylacetoacetase-like C-terminal" evidence="3">
    <location>
        <begin position="87"/>
        <end position="318"/>
    </location>
</feature>
<accession>A0A286GR55</accession>
<sequence>MTRSVDGYALGRFDDGAGPFTGLVAGNRVLRLQDDGLVKGRATYQALLDEWPAVAPRLADLASEVGQADGVPIADLAVLAPVEPRQVFQAGANYRSHVAEIIVSSKEVDDPRTEEELRRHAESVMDETARTGSPFVFVTLPSAICGPDDDVLLPPEAERVDWEAELAVVIGRRTHRVPREQAMEHVAGFTVCNDVSARDLQFPPQHKALGGDWLRAKSRPTFLPTGPFLVPADQVADHRQLRITFDLNGERMQDDVPANMLFDVPGLIASVSAAAVLLPGDLLLTGSPAGNGGHWKRWLQPGDVMETAIEGLGAQRNRCVAEEG</sequence>
<dbReference type="PANTHER" id="PTHR42796:SF4">
    <property type="entry name" value="FUMARYLACETOACETATE HYDROLASE DOMAIN-CONTAINING PROTEIN 2A"/>
    <property type="match status" value="1"/>
</dbReference>